<accession>A0A2N0VLU6</accession>
<dbReference type="EMBL" id="PISP01000001">
    <property type="protein sequence ID" value="PKD45177.1"/>
    <property type="molecule type" value="Genomic_DNA"/>
</dbReference>
<protein>
    <recommendedName>
        <fullName evidence="4">DUF2911 domain-containing protein</fullName>
    </recommendedName>
</protein>
<feature type="signal peptide" evidence="1">
    <location>
        <begin position="1"/>
        <end position="24"/>
    </location>
</feature>
<keyword evidence="3" id="KW-1185">Reference proteome</keyword>
<reference evidence="2 3" key="1">
    <citation type="submission" date="2017-11" db="EMBL/GenBank/DDBJ databases">
        <title>Rhodohalobacter 15182 sp. nov., isolated from a salt lake.</title>
        <authorList>
            <person name="Han S."/>
        </authorList>
    </citation>
    <scope>NUCLEOTIDE SEQUENCE [LARGE SCALE GENOMIC DNA]</scope>
    <source>
        <strain evidence="2 3">15182</strain>
    </source>
</reference>
<dbReference type="Pfam" id="PF11138">
    <property type="entry name" value="DUF2911"/>
    <property type="match status" value="1"/>
</dbReference>
<gene>
    <name evidence="2" type="ORF">CWD77_06935</name>
</gene>
<name>A0A2N0VLU6_9BACT</name>
<keyword evidence="1" id="KW-0732">Signal</keyword>
<evidence type="ECO:0000256" key="1">
    <source>
        <dbReference type="SAM" id="SignalP"/>
    </source>
</evidence>
<dbReference type="InterPro" id="IPR021314">
    <property type="entry name" value="DUF2911"/>
</dbReference>
<dbReference type="OrthoDB" id="9808374at2"/>
<evidence type="ECO:0000313" key="2">
    <source>
        <dbReference type="EMBL" id="PKD45177.1"/>
    </source>
</evidence>
<organism evidence="2 3">
    <name type="scientific">Rhodohalobacter barkolensis</name>
    <dbReference type="NCBI Taxonomy" id="2053187"/>
    <lineage>
        <taxon>Bacteria</taxon>
        <taxon>Pseudomonadati</taxon>
        <taxon>Balneolota</taxon>
        <taxon>Balneolia</taxon>
        <taxon>Balneolales</taxon>
        <taxon>Balneolaceae</taxon>
        <taxon>Rhodohalobacter</taxon>
    </lineage>
</organism>
<evidence type="ECO:0008006" key="4">
    <source>
        <dbReference type="Google" id="ProtNLM"/>
    </source>
</evidence>
<proteinExistence type="predicted"/>
<comment type="caution">
    <text evidence="2">The sequence shown here is derived from an EMBL/GenBank/DDBJ whole genome shotgun (WGS) entry which is preliminary data.</text>
</comment>
<feature type="chain" id="PRO_5015007057" description="DUF2911 domain-containing protein" evidence="1">
    <location>
        <begin position="25"/>
        <end position="180"/>
    </location>
</feature>
<dbReference type="RefSeq" id="WP_101072725.1">
    <property type="nucleotide sequence ID" value="NZ_PISP01000001.1"/>
</dbReference>
<dbReference type="Proteomes" id="UP000233398">
    <property type="component" value="Unassembled WGS sequence"/>
</dbReference>
<sequence>MNIQSTIIAAVLGFSLIFASSANAQERGNDSPRVSPNASVSQTIGTTVVTVTYGRPGVRDREIFGDLVPYDEVWRTGANESTVITFSDNVLVEGRELNAGTYSLYTLPGLEEWNVIFNSNLSWGTEYDPTMDVLRVSVDPQEGEFMEQMMIYFDEVTEESGHMIIHWEETKIPVQIEEAN</sequence>
<evidence type="ECO:0000313" key="3">
    <source>
        <dbReference type="Proteomes" id="UP000233398"/>
    </source>
</evidence>
<dbReference type="AlphaFoldDB" id="A0A2N0VLU6"/>